<proteinExistence type="predicted"/>
<reference evidence="2" key="1">
    <citation type="submission" date="2018-05" db="EMBL/GenBank/DDBJ databases">
        <authorList>
            <person name="Li Y."/>
        </authorList>
    </citation>
    <scope>NUCLEOTIDE SEQUENCE [LARGE SCALE GENOMIC DNA]</scope>
    <source>
        <strain evidence="2">3d-2-2</strain>
    </source>
</reference>
<evidence type="ECO:0000313" key="2">
    <source>
        <dbReference type="Proteomes" id="UP000245212"/>
    </source>
</evidence>
<dbReference type="EMBL" id="QETA01000004">
    <property type="protein sequence ID" value="PWF22750.1"/>
    <property type="molecule type" value="Genomic_DNA"/>
</dbReference>
<name>A0A2V1K0W4_9BURK</name>
<sequence>MDIVLILLVIALAWQVLRVRYQRMHITLLGGHLANLQLERHMETLTQGYTRAIHEASESRQLQVLETFAPTERSVAAQVQTLANAMQKESAEAASMGTFALCIPYAERFMPSAVRDFRKLLQIHAVGLRHAVDNEAGWDPKARAFHLSAELYLFQHSCHWYCKSRTVADARLMVRHQVKHEKVLESVSEVTRSAYQRWLQGN</sequence>
<accession>A0A2V1K0W4</accession>
<evidence type="ECO:0000313" key="1">
    <source>
        <dbReference type="EMBL" id="PWF22750.1"/>
    </source>
</evidence>
<organism evidence="1 2">
    <name type="scientific">Corticimicrobacter populi</name>
    <dbReference type="NCBI Taxonomy" id="2175229"/>
    <lineage>
        <taxon>Bacteria</taxon>
        <taxon>Pseudomonadati</taxon>
        <taxon>Pseudomonadota</taxon>
        <taxon>Betaproteobacteria</taxon>
        <taxon>Burkholderiales</taxon>
        <taxon>Alcaligenaceae</taxon>
        <taxon>Corticimicrobacter</taxon>
    </lineage>
</organism>
<protein>
    <recommendedName>
        <fullName evidence="3">DUF4760 domain-containing protein</fullName>
    </recommendedName>
</protein>
<dbReference type="RefSeq" id="WP_109062275.1">
    <property type="nucleotide sequence ID" value="NZ_QETA01000004.1"/>
</dbReference>
<evidence type="ECO:0008006" key="3">
    <source>
        <dbReference type="Google" id="ProtNLM"/>
    </source>
</evidence>
<dbReference type="Proteomes" id="UP000245212">
    <property type="component" value="Unassembled WGS sequence"/>
</dbReference>
<keyword evidence="2" id="KW-1185">Reference proteome</keyword>
<dbReference type="AlphaFoldDB" id="A0A2V1K0W4"/>
<gene>
    <name evidence="1" type="ORF">DD235_10485</name>
</gene>
<comment type="caution">
    <text evidence="1">The sequence shown here is derived from an EMBL/GenBank/DDBJ whole genome shotgun (WGS) entry which is preliminary data.</text>
</comment>